<keyword evidence="3" id="KW-1185">Reference proteome</keyword>
<proteinExistence type="predicted"/>
<reference evidence="2 3" key="1">
    <citation type="submission" date="2021-08" db="EMBL/GenBank/DDBJ databases">
        <title>Draft Genome Sequence of Phanerochaete sordida strain YK-624.</title>
        <authorList>
            <person name="Mori T."/>
            <person name="Dohra H."/>
            <person name="Suzuki T."/>
            <person name="Kawagishi H."/>
            <person name="Hirai H."/>
        </authorList>
    </citation>
    <scope>NUCLEOTIDE SEQUENCE [LARGE SCALE GENOMIC DNA]</scope>
    <source>
        <strain evidence="2 3">YK-624</strain>
    </source>
</reference>
<organism evidence="2 3">
    <name type="scientific">Phanerochaete sordida</name>
    <dbReference type="NCBI Taxonomy" id="48140"/>
    <lineage>
        <taxon>Eukaryota</taxon>
        <taxon>Fungi</taxon>
        <taxon>Dikarya</taxon>
        <taxon>Basidiomycota</taxon>
        <taxon>Agaricomycotina</taxon>
        <taxon>Agaricomycetes</taxon>
        <taxon>Polyporales</taxon>
        <taxon>Phanerochaetaceae</taxon>
        <taxon>Phanerochaete</taxon>
    </lineage>
</organism>
<evidence type="ECO:0000313" key="3">
    <source>
        <dbReference type="Proteomes" id="UP000703269"/>
    </source>
</evidence>
<dbReference type="Proteomes" id="UP000703269">
    <property type="component" value="Unassembled WGS sequence"/>
</dbReference>
<name>A0A9P3GM57_9APHY</name>
<gene>
    <name evidence="2" type="ORF">PsYK624_122230</name>
</gene>
<feature type="coiled-coil region" evidence="1">
    <location>
        <begin position="33"/>
        <end position="130"/>
    </location>
</feature>
<sequence length="426" mass="47684">MILIDWLLKVMRAVAEIATGSKRRRLKAPRADLEEGALLVEESAEQLRNLERAYAKLEEQYKALEEAKRAVEVELDRTLEAKDAAEARVRGEKKAREDAEVEVVRWRKSAEQAGRELKHVRTAKDQLEALFNTKTAELREAQAFLTKGDAVSDADVQRMVEKLNAEIYQLSASLTEAVVSWGGPADGEHLRASYERVLELIGAPIVHYMRAAAADGDCIWIQLGLQALLVVYASWLASRWHPGLEPAQHDILARLHASLFKNEPQSVSARWRALASRHICKLFVEEERYTLVLKNILHDVEAILLLAGAQDVLHTSGWVAQRFQARVQDVVVQAIAIQKTITQDIISSDFRIICPHSGSVFASEAMQDVDDCGRSRKRENSDGRKILCATELGLLRHERLSEEDGIPAETLERVVIKAKVALEGVS</sequence>
<evidence type="ECO:0000256" key="1">
    <source>
        <dbReference type="SAM" id="Coils"/>
    </source>
</evidence>
<dbReference type="OrthoDB" id="3147752at2759"/>
<evidence type="ECO:0000313" key="2">
    <source>
        <dbReference type="EMBL" id="GJE96030.1"/>
    </source>
</evidence>
<dbReference type="EMBL" id="BPQB01000055">
    <property type="protein sequence ID" value="GJE96030.1"/>
    <property type="molecule type" value="Genomic_DNA"/>
</dbReference>
<comment type="caution">
    <text evidence="2">The sequence shown here is derived from an EMBL/GenBank/DDBJ whole genome shotgun (WGS) entry which is preliminary data.</text>
</comment>
<dbReference type="AlphaFoldDB" id="A0A9P3GM57"/>
<keyword evidence="1" id="KW-0175">Coiled coil</keyword>
<protein>
    <submittedName>
        <fullName evidence="2">Uncharacterized protein</fullName>
    </submittedName>
</protein>
<accession>A0A9P3GM57</accession>